<comment type="caution">
    <text evidence="1">The sequence shown here is derived from an EMBL/GenBank/DDBJ whole genome shotgun (WGS) entry which is preliminary data.</text>
</comment>
<dbReference type="Gene3D" id="2.60.120.380">
    <property type="match status" value="1"/>
</dbReference>
<sequence>MKVASVDLSRQLRKDTSLLEILNNITLILNLGRYQMRVVSSVPTHTGEDGEHLLYISGTVRRFYFYDTTNSTWQFLEWNASGLGQATIVATIALTDQGDDIGATTLYTPAASGMYRVSTYALTTTAGAGGTLDVTIGWTDDEQAQSSVVVNDMDLTVDKTAAQNTLFIRSTAAAITYTTAIAGKSGSPKYSLFIVVERVT</sequence>
<organism evidence="1">
    <name type="scientific">marine sediment metagenome</name>
    <dbReference type="NCBI Taxonomy" id="412755"/>
    <lineage>
        <taxon>unclassified sequences</taxon>
        <taxon>metagenomes</taxon>
        <taxon>ecological metagenomes</taxon>
    </lineage>
</organism>
<dbReference type="AlphaFoldDB" id="A0A0F9RRW9"/>
<gene>
    <name evidence="1" type="ORF">LCGC14_0544520</name>
</gene>
<proteinExistence type="predicted"/>
<reference evidence="1" key="1">
    <citation type="journal article" date="2015" name="Nature">
        <title>Complex archaea that bridge the gap between prokaryotes and eukaryotes.</title>
        <authorList>
            <person name="Spang A."/>
            <person name="Saw J.H."/>
            <person name="Jorgensen S.L."/>
            <person name="Zaremba-Niedzwiedzka K."/>
            <person name="Martijn J."/>
            <person name="Lind A.E."/>
            <person name="van Eijk R."/>
            <person name="Schleper C."/>
            <person name="Guy L."/>
            <person name="Ettema T.J."/>
        </authorList>
    </citation>
    <scope>NUCLEOTIDE SEQUENCE</scope>
</reference>
<evidence type="ECO:0000313" key="1">
    <source>
        <dbReference type="EMBL" id="KKN59225.1"/>
    </source>
</evidence>
<protein>
    <submittedName>
        <fullName evidence="1">Uncharacterized protein</fullName>
    </submittedName>
</protein>
<name>A0A0F9RRW9_9ZZZZ</name>
<accession>A0A0F9RRW9</accession>
<dbReference type="EMBL" id="LAZR01000734">
    <property type="protein sequence ID" value="KKN59225.1"/>
    <property type="molecule type" value="Genomic_DNA"/>
</dbReference>